<dbReference type="AlphaFoldDB" id="A0A1H6VL09"/>
<evidence type="ECO:0000256" key="12">
    <source>
        <dbReference type="ARBA" id="ARBA00037975"/>
    </source>
</evidence>
<dbReference type="Proteomes" id="UP000199379">
    <property type="component" value="Unassembled WGS sequence"/>
</dbReference>
<keyword evidence="8" id="KW-0249">Electron transport</keyword>
<keyword evidence="7" id="KW-0479">Metal-binding</keyword>
<keyword evidence="9 13" id="KW-1133">Transmembrane helix</keyword>
<dbReference type="OrthoDB" id="1247465at2"/>
<dbReference type="InterPro" id="IPR007372">
    <property type="entry name" value="Lipid/polyisoprenoid-bd_YceI"/>
</dbReference>
<evidence type="ECO:0000256" key="7">
    <source>
        <dbReference type="ARBA" id="ARBA00022723"/>
    </source>
</evidence>
<evidence type="ECO:0000256" key="1">
    <source>
        <dbReference type="ARBA" id="ARBA00001970"/>
    </source>
</evidence>
<dbReference type="Pfam" id="PF04264">
    <property type="entry name" value="YceI"/>
    <property type="match status" value="1"/>
</dbReference>
<keyword evidence="11 13" id="KW-0472">Membrane</keyword>
<keyword evidence="10" id="KW-0408">Iron</keyword>
<dbReference type="InterPro" id="IPR052168">
    <property type="entry name" value="Cytochrome_b561_oxidase"/>
</dbReference>
<evidence type="ECO:0000259" key="14">
    <source>
        <dbReference type="SMART" id="SM00867"/>
    </source>
</evidence>
<evidence type="ECO:0000256" key="9">
    <source>
        <dbReference type="ARBA" id="ARBA00022989"/>
    </source>
</evidence>
<evidence type="ECO:0000256" key="3">
    <source>
        <dbReference type="ARBA" id="ARBA00022448"/>
    </source>
</evidence>
<dbReference type="Pfam" id="PF01292">
    <property type="entry name" value="Ni_hydr_CYTB"/>
    <property type="match status" value="1"/>
</dbReference>
<dbReference type="InterPro" id="IPR011577">
    <property type="entry name" value="Cyt_b561_bac/Ni-Hgenase"/>
</dbReference>
<keyword evidence="16" id="KW-1185">Reference proteome</keyword>
<dbReference type="GO" id="GO:0046872">
    <property type="term" value="F:metal ion binding"/>
    <property type="evidence" value="ECO:0007669"/>
    <property type="project" value="UniProtKB-KW"/>
</dbReference>
<dbReference type="InterPro" id="IPR036761">
    <property type="entry name" value="TTHA0802/YceI-like_sf"/>
</dbReference>
<dbReference type="PANTHER" id="PTHR30529">
    <property type="entry name" value="CYTOCHROME B561"/>
    <property type="match status" value="1"/>
</dbReference>
<dbReference type="PANTHER" id="PTHR30529:SF1">
    <property type="entry name" value="CYTOCHROME B561 HOMOLOG 2"/>
    <property type="match status" value="1"/>
</dbReference>
<dbReference type="GO" id="GO:0005886">
    <property type="term" value="C:plasma membrane"/>
    <property type="evidence" value="ECO:0007669"/>
    <property type="project" value="UniProtKB-SubCell"/>
</dbReference>
<evidence type="ECO:0000256" key="8">
    <source>
        <dbReference type="ARBA" id="ARBA00022982"/>
    </source>
</evidence>
<dbReference type="Gene3D" id="1.20.950.20">
    <property type="entry name" value="Transmembrane di-heme cytochromes, Chain C"/>
    <property type="match status" value="1"/>
</dbReference>
<dbReference type="Gene3D" id="2.40.128.110">
    <property type="entry name" value="Lipid/polyisoprenoid-binding, YceI-like"/>
    <property type="match status" value="1"/>
</dbReference>
<evidence type="ECO:0000256" key="4">
    <source>
        <dbReference type="ARBA" id="ARBA00022475"/>
    </source>
</evidence>
<keyword evidence="6 13" id="KW-0812">Transmembrane</keyword>
<dbReference type="EMBL" id="FNYD01000003">
    <property type="protein sequence ID" value="SEJ00845.1"/>
    <property type="molecule type" value="Genomic_DNA"/>
</dbReference>
<name>A0A1H6VL09_9RHOB</name>
<keyword evidence="5" id="KW-0349">Heme</keyword>
<keyword evidence="4" id="KW-1003">Cell membrane</keyword>
<dbReference type="SUPFAM" id="SSF101874">
    <property type="entry name" value="YceI-like"/>
    <property type="match status" value="1"/>
</dbReference>
<feature type="transmembrane region" description="Helical" evidence="13">
    <location>
        <begin position="207"/>
        <end position="226"/>
    </location>
</feature>
<feature type="transmembrane region" description="Helical" evidence="13">
    <location>
        <begin position="16"/>
        <end position="35"/>
    </location>
</feature>
<evidence type="ECO:0000256" key="5">
    <source>
        <dbReference type="ARBA" id="ARBA00022617"/>
    </source>
</evidence>
<feature type="transmembrane region" description="Helical" evidence="13">
    <location>
        <begin position="160"/>
        <end position="182"/>
    </location>
</feature>
<proteinExistence type="inferred from homology"/>
<reference evidence="15 16" key="1">
    <citation type="submission" date="2016-10" db="EMBL/GenBank/DDBJ databases">
        <authorList>
            <person name="de Groot N.N."/>
        </authorList>
    </citation>
    <scope>NUCLEOTIDE SEQUENCE [LARGE SCALE GENOMIC DNA]</scope>
    <source>
        <strain evidence="15 16">DSM 29340</strain>
    </source>
</reference>
<evidence type="ECO:0000256" key="2">
    <source>
        <dbReference type="ARBA" id="ARBA00004651"/>
    </source>
</evidence>
<keyword evidence="3" id="KW-0813">Transport</keyword>
<dbReference type="SMART" id="SM00867">
    <property type="entry name" value="YceI"/>
    <property type="match status" value="1"/>
</dbReference>
<organism evidence="15 16">
    <name type="scientific">Cribrihabitans marinus</name>
    <dbReference type="NCBI Taxonomy" id="1227549"/>
    <lineage>
        <taxon>Bacteria</taxon>
        <taxon>Pseudomonadati</taxon>
        <taxon>Pseudomonadota</taxon>
        <taxon>Alphaproteobacteria</taxon>
        <taxon>Rhodobacterales</taxon>
        <taxon>Paracoccaceae</taxon>
        <taxon>Cribrihabitans</taxon>
    </lineage>
</organism>
<evidence type="ECO:0000256" key="13">
    <source>
        <dbReference type="SAM" id="Phobius"/>
    </source>
</evidence>
<evidence type="ECO:0000256" key="6">
    <source>
        <dbReference type="ARBA" id="ARBA00022692"/>
    </source>
</evidence>
<feature type="transmembrane region" description="Helical" evidence="13">
    <location>
        <begin position="104"/>
        <end position="122"/>
    </location>
</feature>
<protein>
    <submittedName>
        <fullName evidence="15">Cytochrome b561</fullName>
    </submittedName>
</protein>
<dbReference type="GO" id="GO:0009055">
    <property type="term" value="F:electron transfer activity"/>
    <property type="evidence" value="ECO:0007669"/>
    <property type="project" value="InterPro"/>
</dbReference>
<comment type="cofactor">
    <cofactor evidence="1">
        <name>heme b</name>
        <dbReference type="ChEBI" id="CHEBI:60344"/>
    </cofactor>
</comment>
<feature type="domain" description="Lipid/polyisoprenoid-binding YceI-like" evidence="14">
    <location>
        <begin position="254"/>
        <end position="409"/>
    </location>
</feature>
<gene>
    <name evidence="15" type="ORF">SAMN05444007_103122</name>
</gene>
<comment type="subcellular location">
    <subcellularLocation>
        <location evidence="2">Cell membrane</location>
        <topology evidence="2">Multi-pass membrane protein</topology>
    </subcellularLocation>
</comment>
<feature type="transmembrane region" description="Helical" evidence="13">
    <location>
        <begin position="66"/>
        <end position="84"/>
    </location>
</feature>
<dbReference type="GO" id="GO:0022904">
    <property type="term" value="P:respiratory electron transport chain"/>
    <property type="evidence" value="ECO:0007669"/>
    <property type="project" value="InterPro"/>
</dbReference>
<comment type="similarity">
    <text evidence="12">Belongs to the cytochrome b561 family.</text>
</comment>
<dbReference type="STRING" id="1227549.SAMN05444007_103122"/>
<dbReference type="RefSeq" id="WP_092363360.1">
    <property type="nucleotide sequence ID" value="NZ_BMGV01000003.1"/>
</dbReference>
<dbReference type="SUPFAM" id="SSF81342">
    <property type="entry name" value="Transmembrane di-heme cytochromes"/>
    <property type="match status" value="1"/>
</dbReference>
<sequence>MPLANTTRSYGSVAKWFHWLTALLVLTNLPLGKIANTMAQSLRDPSTVASEELLTRTALLFSLHKTLGVAIFAVALARILWAITQTHPGPLNAHRRPEVLLAQTVHWLLYGSLVLVPLSGWIQHAATSGFAPILWPLGQDLPLVPKDPALAKLTGGLHRVLIWALAGAILLHVAGALKHHFIDRDATLGRMLSGGGAPEPAPMPRSLVPALAALAVWAAVIVIGAAQGLYQTPAVSGGAAQAAEPARPAASASDWQVTDGTLSMTVTQMGTPLTGQFSDWTADITFEPVATTGPAGQVQVRVAIASLSLGSVTSDALGPGFLEASQFPTARFIGQILKTETGYEAHGPLTLRDQSVDIVLPFDLQIQDGVATMAGNLTLDRRDFGVGAQVGDAATLGMQVVVEVALTAARKP</sequence>
<dbReference type="InterPro" id="IPR016174">
    <property type="entry name" value="Di-haem_cyt_TM"/>
</dbReference>
<evidence type="ECO:0000313" key="15">
    <source>
        <dbReference type="EMBL" id="SEJ00845.1"/>
    </source>
</evidence>
<dbReference type="GO" id="GO:0020037">
    <property type="term" value="F:heme binding"/>
    <property type="evidence" value="ECO:0007669"/>
    <property type="project" value="TreeGrafter"/>
</dbReference>
<accession>A0A1H6VL09</accession>
<evidence type="ECO:0000256" key="10">
    <source>
        <dbReference type="ARBA" id="ARBA00023004"/>
    </source>
</evidence>
<evidence type="ECO:0000313" key="16">
    <source>
        <dbReference type="Proteomes" id="UP000199379"/>
    </source>
</evidence>
<evidence type="ECO:0000256" key="11">
    <source>
        <dbReference type="ARBA" id="ARBA00023136"/>
    </source>
</evidence>